<keyword evidence="2" id="KW-0645">Protease</keyword>
<dbReference type="GO" id="GO:0008237">
    <property type="term" value="F:metallopeptidase activity"/>
    <property type="evidence" value="ECO:0007669"/>
    <property type="project" value="UniProtKB-KW"/>
</dbReference>
<evidence type="ECO:0000256" key="2">
    <source>
        <dbReference type="ARBA" id="ARBA00023049"/>
    </source>
</evidence>
<name>A0A9D1SMF4_9PROT</name>
<protein>
    <submittedName>
        <fullName evidence="5">Insulinase family protein</fullName>
    </submittedName>
</protein>
<dbReference type="SUPFAM" id="SSF63411">
    <property type="entry name" value="LuxS/MPP-like metallohydrolase"/>
    <property type="match status" value="2"/>
</dbReference>
<dbReference type="InterPro" id="IPR007863">
    <property type="entry name" value="Peptidase_M16_C"/>
</dbReference>
<dbReference type="Gene3D" id="3.30.830.10">
    <property type="entry name" value="Metalloenzyme, LuxS/M16 peptidase-like"/>
    <property type="match status" value="2"/>
</dbReference>
<reference evidence="5" key="2">
    <citation type="journal article" date="2021" name="PeerJ">
        <title>Extensive microbial diversity within the chicken gut microbiome revealed by metagenomics and culture.</title>
        <authorList>
            <person name="Gilroy R."/>
            <person name="Ravi A."/>
            <person name="Getino M."/>
            <person name="Pursley I."/>
            <person name="Horton D.L."/>
            <person name="Alikhan N.F."/>
            <person name="Baker D."/>
            <person name="Gharbi K."/>
            <person name="Hall N."/>
            <person name="Watson M."/>
            <person name="Adriaenssens E.M."/>
            <person name="Foster-Nyarko E."/>
            <person name="Jarju S."/>
            <person name="Secka A."/>
            <person name="Antonio M."/>
            <person name="Oren A."/>
            <person name="Chaudhuri R.R."/>
            <person name="La Ragione R."/>
            <person name="Hildebrand F."/>
            <person name="Pallen M.J."/>
        </authorList>
    </citation>
    <scope>NUCLEOTIDE SEQUENCE</scope>
    <source>
        <strain evidence="5">CHK136-897</strain>
    </source>
</reference>
<evidence type="ECO:0000259" key="3">
    <source>
        <dbReference type="Pfam" id="PF00675"/>
    </source>
</evidence>
<comment type="similarity">
    <text evidence="1">Belongs to the peptidase M16 family.</text>
</comment>
<evidence type="ECO:0000313" key="5">
    <source>
        <dbReference type="EMBL" id="HIU65601.1"/>
    </source>
</evidence>
<dbReference type="Proteomes" id="UP000824142">
    <property type="component" value="Unassembled WGS sequence"/>
</dbReference>
<evidence type="ECO:0000313" key="6">
    <source>
        <dbReference type="Proteomes" id="UP000824142"/>
    </source>
</evidence>
<dbReference type="AlphaFoldDB" id="A0A9D1SMF4"/>
<organism evidence="5 6">
    <name type="scientific">Candidatus Enterousia avicola</name>
    <dbReference type="NCBI Taxonomy" id="2840787"/>
    <lineage>
        <taxon>Bacteria</taxon>
        <taxon>Pseudomonadati</taxon>
        <taxon>Pseudomonadota</taxon>
        <taxon>Alphaproteobacteria</taxon>
        <taxon>Candidatus Enterousia</taxon>
    </lineage>
</organism>
<feature type="domain" description="Peptidase M16 C-terminal" evidence="4">
    <location>
        <begin position="168"/>
        <end position="339"/>
    </location>
</feature>
<comment type="caution">
    <text evidence="5">The sequence shown here is derived from an EMBL/GenBank/DDBJ whole genome shotgun (WGS) entry which is preliminary data.</text>
</comment>
<evidence type="ECO:0000256" key="1">
    <source>
        <dbReference type="ARBA" id="ARBA00007261"/>
    </source>
</evidence>
<dbReference type="InterPro" id="IPR050361">
    <property type="entry name" value="MPP/UQCRC_Complex"/>
</dbReference>
<gene>
    <name evidence="5" type="ORF">IAC63_03095</name>
</gene>
<dbReference type="Pfam" id="PF05193">
    <property type="entry name" value="Peptidase_M16_C"/>
    <property type="match status" value="1"/>
</dbReference>
<feature type="domain" description="Peptidase M16 N-terminal" evidence="3">
    <location>
        <begin position="27"/>
        <end position="149"/>
    </location>
</feature>
<proteinExistence type="inferred from homology"/>
<sequence>MKFEPSLHKLSSGLTVILDPMDLETINFKVHFNTGSRDEKPNEYGLTHFCEHMLCKGTPRFPDKKSIDDYFDYYSGARNALTGVSKLEFYGRILAENTDKLIDYIGDQLQNSLFDPQKLEIERDVVKDELRRALDSPIRQFGDFISKNLFDYATFSSRNLGTEETLQSFNRKQAMDFIYGRMSAKNCIICASGKIENKDALLKYIEKTFAFLPTFDVPENKEINYTPGVFHNSKPDNKNVRLNILFTDKCGNRFEDRYENRCVAKFETYIARELNKIIRHENGLAYGFGMVAYGNEDFDINGFATETASKNIEKCVALIAHNAFRIYNENKIAADDLDRFNRKNKLKQADFLESSSSRCDKLIQFYRDYDRLYNFSEDIKLSESATVDDVIKYSRGYFDGPVSIITQGEDFDADLGAVWAENFK</sequence>
<dbReference type="PANTHER" id="PTHR11851">
    <property type="entry name" value="METALLOPROTEASE"/>
    <property type="match status" value="1"/>
</dbReference>
<dbReference type="GO" id="GO:0046872">
    <property type="term" value="F:metal ion binding"/>
    <property type="evidence" value="ECO:0007669"/>
    <property type="project" value="InterPro"/>
</dbReference>
<dbReference type="InterPro" id="IPR011249">
    <property type="entry name" value="Metalloenz_LuxS/M16"/>
</dbReference>
<accession>A0A9D1SMF4</accession>
<dbReference type="PANTHER" id="PTHR11851:SF49">
    <property type="entry name" value="MITOCHONDRIAL-PROCESSING PEPTIDASE SUBUNIT ALPHA"/>
    <property type="match status" value="1"/>
</dbReference>
<keyword evidence="2" id="KW-0482">Metalloprotease</keyword>
<reference evidence="5" key="1">
    <citation type="submission" date="2020-10" db="EMBL/GenBank/DDBJ databases">
        <authorList>
            <person name="Gilroy R."/>
        </authorList>
    </citation>
    <scope>NUCLEOTIDE SEQUENCE</scope>
    <source>
        <strain evidence="5">CHK136-897</strain>
    </source>
</reference>
<evidence type="ECO:0000259" key="4">
    <source>
        <dbReference type="Pfam" id="PF05193"/>
    </source>
</evidence>
<dbReference type="EMBL" id="DVNO01000028">
    <property type="protein sequence ID" value="HIU65601.1"/>
    <property type="molecule type" value="Genomic_DNA"/>
</dbReference>
<keyword evidence="2" id="KW-0378">Hydrolase</keyword>
<dbReference type="Pfam" id="PF00675">
    <property type="entry name" value="Peptidase_M16"/>
    <property type="match status" value="1"/>
</dbReference>
<dbReference type="InterPro" id="IPR011765">
    <property type="entry name" value="Pept_M16_N"/>
</dbReference>